<keyword evidence="2" id="KW-1185">Reference proteome</keyword>
<gene>
    <name evidence="1" type="ORF">EV421DRAFT_1742097</name>
</gene>
<proteinExistence type="predicted"/>
<reference evidence="1" key="1">
    <citation type="submission" date="2023-06" db="EMBL/GenBank/DDBJ databases">
        <authorList>
            <consortium name="Lawrence Berkeley National Laboratory"/>
            <person name="Ahrendt S."/>
            <person name="Sahu N."/>
            <person name="Indic B."/>
            <person name="Wong-Bajracharya J."/>
            <person name="Merenyi Z."/>
            <person name="Ke H.-M."/>
            <person name="Monk M."/>
            <person name="Kocsube S."/>
            <person name="Drula E."/>
            <person name="Lipzen A."/>
            <person name="Balint B."/>
            <person name="Henrissat B."/>
            <person name="Andreopoulos B."/>
            <person name="Martin F.M."/>
            <person name="Harder C.B."/>
            <person name="Rigling D."/>
            <person name="Ford K.L."/>
            <person name="Foster G.D."/>
            <person name="Pangilinan J."/>
            <person name="Papanicolaou A."/>
            <person name="Barry K."/>
            <person name="LaButti K."/>
            <person name="Viragh M."/>
            <person name="Koriabine M."/>
            <person name="Yan M."/>
            <person name="Riley R."/>
            <person name="Champramary S."/>
            <person name="Plett K.L."/>
            <person name="Tsai I.J."/>
            <person name="Slot J."/>
            <person name="Sipos G."/>
            <person name="Plett J."/>
            <person name="Nagy L.G."/>
            <person name="Grigoriev I.V."/>
        </authorList>
    </citation>
    <scope>NUCLEOTIDE SEQUENCE</scope>
    <source>
        <strain evidence="1">FPL87.14</strain>
    </source>
</reference>
<dbReference type="Proteomes" id="UP001175226">
    <property type="component" value="Unassembled WGS sequence"/>
</dbReference>
<dbReference type="EMBL" id="JAUEPT010000090">
    <property type="protein sequence ID" value="KAK0432708.1"/>
    <property type="molecule type" value="Genomic_DNA"/>
</dbReference>
<protein>
    <submittedName>
        <fullName evidence="1">Uncharacterized protein</fullName>
    </submittedName>
</protein>
<evidence type="ECO:0000313" key="1">
    <source>
        <dbReference type="EMBL" id="KAK0432708.1"/>
    </source>
</evidence>
<evidence type="ECO:0000313" key="2">
    <source>
        <dbReference type="Proteomes" id="UP001175226"/>
    </source>
</evidence>
<sequence>MSTSIFIKMKTFHRDGLLLSLATVIHCHGITVEELKTRKLSARTNKEAHHKAAIMDKSPSSTIRHSCVIQDDSEEPQTLVAYFSNHPDSDGVEDFEVHQFVNITQQAISELSLKSPERAPRQSVFIMTHNNPVPSTDLLQTGSAHKAQAATHYSINVDQQSSLLNAYVECFFPQEYATLN</sequence>
<name>A0AA39MG87_9AGAR</name>
<organism evidence="1 2">
    <name type="scientific">Armillaria borealis</name>
    <dbReference type="NCBI Taxonomy" id="47425"/>
    <lineage>
        <taxon>Eukaryota</taxon>
        <taxon>Fungi</taxon>
        <taxon>Dikarya</taxon>
        <taxon>Basidiomycota</taxon>
        <taxon>Agaricomycotina</taxon>
        <taxon>Agaricomycetes</taxon>
        <taxon>Agaricomycetidae</taxon>
        <taxon>Agaricales</taxon>
        <taxon>Marasmiineae</taxon>
        <taxon>Physalacriaceae</taxon>
        <taxon>Armillaria</taxon>
    </lineage>
</organism>
<dbReference type="AlphaFoldDB" id="A0AA39MG87"/>
<accession>A0AA39MG87</accession>
<comment type="caution">
    <text evidence="1">The sequence shown here is derived from an EMBL/GenBank/DDBJ whole genome shotgun (WGS) entry which is preliminary data.</text>
</comment>